<keyword evidence="8" id="KW-0539">Nucleus</keyword>
<keyword evidence="13" id="KW-1185">Reference proteome</keyword>
<dbReference type="FunFam" id="3.30.160.60:FF:000744">
    <property type="entry name" value="zinc finger E-box-binding homeobox 1"/>
    <property type="match status" value="1"/>
</dbReference>
<dbReference type="OrthoDB" id="8117402at2759"/>
<feature type="domain" description="C2H2-type" evidence="11">
    <location>
        <begin position="603"/>
        <end position="630"/>
    </location>
</feature>
<proteinExistence type="predicted"/>
<dbReference type="GO" id="GO:0071468">
    <property type="term" value="P:cellular response to acidic pH"/>
    <property type="evidence" value="ECO:0007669"/>
    <property type="project" value="UniProtKB-ARBA"/>
</dbReference>
<feature type="region of interest" description="Disordered" evidence="10">
    <location>
        <begin position="49"/>
        <end position="77"/>
    </location>
</feature>
<dbReference type="SMART" id="SM00355">
    <property type="entry name" value="ZnF_C2H2"/>
    <property type="match status" value="2"/>
</dbReference>
<evidence type="ECO:0000313" key="13">
    <source>
        <dbReference type="Proteomes" id="UP000094336"/>
    </source>
</evidence>
<dbReference type="GO" id="GO:0008270">
    <property type="term" value="F:zinc ion binding"/>
    <property type="evidence" value="ECO:0007669"/>
    <property type="project" value="UniProtKB-KW"/>
</dbReference>
<dbReference type="EMBL" id="KV454427">
    <property type="protein sequence ID" value="ODQ81628.1"/>
    <property type="molecule type" value="Genomic_DNA"/>
</dbReference>
<dbReference type="RefSeq" id="XP_018986956.1">
    <property type="nucleotide sequence ID" value="XM_019127945.1"/>
</dbReference>
<feature type="region of interest" description="Disordered" evidence="10">
    <location>
        <begin position="154"/>
        <end position="192"/>
    </location>
</feature>
<feature type="compositionally biased region" description="Polar residues" evidence="10">
    <location>
        <begin position="491"/>
        <end position="507"/>
    </location>
</feature>
<evidence type="ECO:0000256" key="3">
    <source>
        <dbReference type="ARBA" id="ARBA00022737"/>
    </source>
</evidence>
<dbReference type="GO" id="GO:0071248">
    <property type="term" value="P:cellular response to metal ion"/>
    <property type="evidence" value="ECO:0007669"/>
    <property type="project" value="UniProtKB-ARBA"/>
</dbReference>
<dbReference type="PROSITE" id="PS50157">
    <property type="entry name" value="ZINC_FINGER_C2H2_2"/>
    <property type="match status" value="2"/>
</dbReference>
<evidence type="ECO:0000256" key="5">
    <source>
        <dbReference type="ARBA" id="ARBA00022833"/>
    </source>
</evidence>
<feature type="region of interest" description="Disordered" evidence="10">
    <location>
        <begin position="449"/>
        <end position="551"/>
    </location>
</feature>
<dbReference type="GO" id="GO:0006357">
    <property type="term" value="P:regulation of transcription by RNA polymerase II"/>
    <property type="evidence" value="ECO:0007669"/>
    <property type="project" value="UniProtKB-ARBA"/>
</dbReference>
<accession>A0A1E3QVE7</accession>
<feature type="compositionally biased region" description="Polar residues" evidence="10">
    <location>
        <begin position="449"/>
        <end position="462"/>
    </location>
</feature>
<name>A0A1E3QVE7_9ASCO</name>
<dbReference type="InterPro" id="IPR013087">
    <property type="entry name" value="Znf_C2H2_type"/>
</dbReference>
<evidence type="ECO:0000256" key="10">
    <source>
        <dbReference type="SAM" id="MobiDB-lite"/>
    </source>
</evidence>
<organism evidence="12 13">
    <name type="scientific">Babjeviella inositovora NRRL Y-12698</name>
    <dbReference type="NCBI Taxonomy" id="984486"/>
    <lineage>
        <taxon>Eukaryota</taxon>
        <taxon>Fungi</taxon>
        <taxon>Dikarya</taxon>
        <taxon>Ascomycota</taxon>
        <taxon>Saccharomycotina</taxon>
        <taxon>Pichiomycetes</taxon>
        <taxon>Serinales incertae sedis</taxon>
        <taxon>Babjeviella</taxon>
    </lineage>
</organism>
<keyword evidence="7" id="KW-0804">Transcription</keyword>
<evidence type="ECO:0000313" key="12">
    <source>
        <dbReference type="EMBL" id="ODQ81628.1"/>
    </source>
</evidence>
<gene>
    <name evidence="12" type="ORF">BABINDRAFT_159895</name>
</gene>
<dbReference type="PROSITE" id="PS00028">
    <property type="entry name" value="ZINC_FINGER_C2H2_1"/>
    <property type="match status" value="2"/>
</dbReference>
<keyword evidence="6" id="KW-0805">Transcription regulation</keyword>
<dbReference type="AlphaFoldDB" id="A0A1E3QVE7"/>
<dbReference type="GeneID" id="30145798"/>
<evidence type="ECO:0000256" key="7">
    <source>
        <dbReference type="ARBA" id="ARBA00023163"/>
    </source>
</evidence>
<keyword evidence="4 9" id="KW-0863">Zinc-finger</keyword>
<dbReference type="InterPro" id="IPR036236">
    <property type="entry name" value="Znf_C2H2_sf"/>
</dbReference>
<feature type="domain" description="C2H2-type" evidence="11">
    <location>
        <begin position="575"/>
        <end position="602"/>
    </location>
</feature>
<feature type="compositionally biased region" description="Low complexity" evidence="10">
    <location>
        <begin position="154"/>
        <end position="168"/>
    </location>
</feature>
<dbReference type="PANTHER" id="PTHR16515">
    <property type="entry name" value="PR DOMAIN ZINC FINGER PROTEIN"/>
    <property type="match status" value="1"/>
</dbReference>
<dbReference type="GO" id="GO:0005634">
    <property type="term" value="C:nucleus"/>
    <property type="evidence" value="ECO:0007669"/>
    <property type="project" value="UniProtKB-SubCell"/>
</dbReference>
<evidence type="ECO:0000256" key="8">
    <source>
        <dbReference type="ARBA" id="ARBA00023242"/>
    </source>
</evidence>
<dbReference type="Pfam" id="PF00096">
    <property type="entry name" value="zf-C2H2"/>
    <property type="match status" value="2"/>
</dbReference>
<dbReference type="Gene3D" id="3.30.160.60">
    <property type="entry name" value="Classic Zinc Finger"/>
    <property type="match status" value="2"/>
</dbReference>
<protein>
    <recommendedName>
        <fullName evidence="11">C2H2-type domain-containing protein</fullName>
    </recommendedName>
</protein>
<feature type="compositionally biased region" description="Polar residues" evidence="10">
    <location>
        <begin position="59"/>
        <end position="75"/>
    </location>
</feature>
<evidence type="ECO:0000256" key="9">
    <source>
        <dbReference type="PROSITE-ProRule" id="PRU00042"/>
    </source>
</evidence>
<keyword evidence="5" id="KW-0862">Zinc</keyword>
<dbReference type="PANTHER" id="PTHR16515:SF49">
    <property type="entry name" value="GASTRULA ZINC FINGER PROTEIN XLCGF49.1-LIKE-RELATED"/>
    <property type="match status" value="1"/>
</dbReference>
<dbReference type="STRING" id="984486.A0A1E3QVE7"/>
<evidence type="ECO:0000259" key="11">
    <source>
        <dbReference type="PROSITE" id="PS50157"/>
    </source>
</evidence>
<reference evidence="13" key="1">
    <citation type="submission" date="2016-05" db="EMBL/GenBank/DDBJ databases">
        <title>Comparative genomics of biotechnologically important yeasts.</title>
        <authorList>
            <consortium name="DOE Joint Genome Institute"/>
            <person name="Riley R."/>
            <person name="Haridas S."/>
            <person name="Wolfe K.H."/>
            <person name="Lopes M.R."/>
            <person name="Hittinger C.T."/>
            <person name="Goker M."/>
            <person name="Salamov A."/>
            <person name="Wisecaver J."/>
            <person name="Long T.M."/>
            <person name="Aerts A.L."/>
            <person name="Barry K."/>
            <person name="Choi C."/>
            <person name="Clum A."/>
            <person name="Coughlan A.Y."/>
            <person name="Deshpande S."/>
            <person name="Douglass A.P."/>
            <person name="Hanson S.J."/>
            <person name="Klenk H.-P."/>
            <person name="Labutti K."/>
            <person name="Lapidus A."/>
            <person name="Lindquist E."/>
            <person name="Lipzen A."/>
            <person name="Meier-Kolthoff J.P."/>
            <person name="Ohm R.A."/>
            <person name="Otillar R.P."/>
            <person name="Pangilinan J."/>
            <person name="Peng Y."/>
            <person name="Rokas A."/>
            <person name="Rosa C.A."/>
            <person name="Scheuner C."/>
            <person name="Sibirny A.A."/>
            <person name="Slot J.C."/>
            <person name="Stielow J.B."/>
            <person name="Sun H."/>
            <person name="Kurtzman C.P."/>
            <person name="Blackwell M."/>
            <person name="Grigoriev I.V."/>
            <person name="Jeffries T.W."/>
        </authorList>
    </citation>
    <scope>NUCLEOTIDE SEQUENCE [LARGE SCALE GENOMIC DNA]</scope>
    <source>
        <strain evidence="13">NRRL Y-12698</strain>
    </source>
</reference>
<comment type="subcellular location">
    <subcellularLocation>
        <location evidence="1">Nucleus</location>
    </subcellularLocation>
</comment>
<dbReference type="InterPro" id="IPR050331">
    <property type="entry name" value="Zinc_finger"/>
</dbReference>
<feature type="compositionally biased region" description="Low complexity" evidence="10">
    <location>
        <begin position="472"/>
        <end position="490"/>
    </location>
</feature>
<evidence type="ECO:0000256" key="6">
    <source>
        <dbReference type="ARBA" id="ARBA00023015"/>
    </source>
</evidence>
<dbReference type="FunFam" id="3.30.160.60:FF:000181">
    <property type="entry name" value="C2H2 type zinc finger protein"/>
    <property type="match status" value="1"/>
</dbReference>
<evidence type="ECO:0000256" key="4">
    <source>
        <dbReference type="ARBA" id="ARBA00022771"/>
    </source>
</evidence>
<sequence length="745" mass="82042">MYNAHNTVNSNYLSHNSSQEHGLTSAERLNKNEETELYDYLNLSPPIFDPAQGSAHFRPSQNGAVPQSQSGTPHSPMNLLTPQFQLQTPPQKHLVPTFTTENTPPAAPTTAFPNGFEFEQNSDLDLFFQVDTKPIDSNNVTMVNSGGFLQATPSQSFHGSNSSNSFNSLQGYSNDVSRSYPKDVPRSYSNNPQVNGYSNSYTNTLHPGNAQSGFDLGFLSPHAVSNRRYSNHSNSNSMAYSEVSSNPNSPFMDALSPSGFNTGAVSPGLLANPDSDVLSLINGQDAFTLGDGIDFPSDFDQGPVFAKFDFAEQNQFENSATAMNMMQFGNGVANSEFSMMNNTSAVDNNSQFVNSNSNSPHIPQIQLPSQGQDYANSSQTGFQNLQPGQSYVASTPALTLGFESPNYAQGAPSGLQDFFLNVGLNQLTEHNLKTNQLYSSGEIVHADTQSAYSGHSPVSISINPPPEDLVRSPSLFSHSSAHSSAYNSPNRSRANSNDPKYGNSLTPFDNLPDEYNDIRKGRQRSHSNKSRSSIRSKSANRSRSGSGDLRTLNQKMLDLASNQSNKRQQKHPSSYACDLCDKTFTRPYNLKSHKRTHTNERPYVCTVCGKAFARQHDRKRHEDLHNGEKRYQCRGTLKDGTEWGCAKKFARTDALGRHFKTEAGKECIRPLLEEAARDGNFDASDGTFDVMEGFNLDPYAFFQQHGNPKLDDDELSEPRFPVPSVAITPPDSRQTFRGIDENIYS</sequence>
<feature type="compositionally biased region" description="Polar residues" evidence="10">
    <location>
        <begin position="1"/>
        <end position="22"/>
    </location>
</feature>
<feature type="compositionally biased region" description="Basic residues" evidence="10">
    <location>
        <begin position="521"/>
        <end position="540"/>
    </location>
</feature>
<evidence type="ECO:0000256" key="2">
    <source>
        <dbReference type="ARBA" id="ARBA00022723"/>
    </source>
</evidence>
<keyword evidence="2" id="KW-0479">Metal-binding</keyword>
<dbReference type="Proteomes" id="UP000094336">
    <property type="component" value="Unassembled WGS sequence"/>
</dbReference>
<feature type="region of interest" description="Disordered" evidence="10">
    <location>
        <begin position="1"/>
        <end position="25"/>
    </location>
</feature>
<evidence type="ECO:0000256" key="1">
    <source>
        <dbReference type="ARBA" id="ARBA00004123"/>
    </source>
</evidence>
<keyword evidence="3" id="KW-0677">Repeat</keyword>
<dbReference type="SUPFAM" id="SSF57667">
    <property type="entry name" value="beta-beta-alpha zinc fingers"/>
    <property type="match status" value="1"/>
</dbReference>